<comment type="caution">
    <text evidence="2">The sequence shown here is derived from an EMBL/GenBank/DDBJ whole genome shotgun (WGS) entry which is preliminary data.</text>
</comment>
<accession>A0ABR1IJI6</accession>
<name>A0ABR1IJI6_9AGAR</name>
<protein>
    <submittedName>
        <fullName evidence="2">Uncharacterized protein</fullName>
    </submittedName>
</protein>
<dbReference type="Proteomes" id="UP001498398">
    <property type="component" value="Unassembled WGS sequence"/>
</dbReference>
<feature type="compositionally biased region" description="Polar residues" evidence="1">
    <location>
        <begin position="24"/>
        <end position="33"/>
    </location>
</feature>
<evidence type="ECO:0000313" key="3">
    <source>
        <dbReference type="Proteomes" id="UP001498398"/>
    </source>
</evidence>
<evidence type="ECO:0000256" key="1">
    <source>
        <dbReference type="SAM" id="MobiDB-lite"/>
    </source>
</evidence>
<keyword evidence="3" id="KW-1185">Reference proteome</keyword>
<reference evidence="2 3" key="1">
    <citation type="submission" date="2024-01" db="EMBL/GenBank/DDBJ databases">
        <title>A draft genome for the cacao thread blight pathogen Marasmiellus scandens.</title>
        <authorList>
            <person name="Baruah I.K."/>
            <person name="Leung J."/>
            <person name="Bukari Y."/>
            <person name="Amoako-Attah I."/>
            <person name="Meinhardt L.W."/>
            <person name="Bailey B.A."/>
            <person name="Cohen S.P."/>
        </authorList>
    </citation>
    <scope>NUCLEOTIDE SEQUENCE [LARGE SCALE GENOMIC DNA]</scope>
    <source>
        <strain evidence="2 3">GH-19</strain>
    </source>
</reference>
<feature type="region of interest" description="Disordered" evidence="1">
    <location>
        <begin position="24"/>
        <end position="56"/>
    </location>
</feature>
<sequence>MVDHPTSAYMACLRSSYSAYETFRTSSNHSRGSSLRPRDDTPHSQTNPPSRSPLLSGLYALDDMSSQVMDGIYLRGELEGFDGMGVESGRE</sequence>
<dbReference type="EMBL" id="JBANRG010000124">
    <property type="protein sequence ID" value="KAK7434431.1"/>
    <property type="molecule type" value="Genomic_DNA"/>
</dbReference>
<proteinExistence type="predicted"/>
<organism evidence="2 3">
    <name type="scientific">Marasmiellus scandens</name>
    <dbReference type="NCBI Taxonomy" id="2682957"/>
    <lineage>
        <taxon>Eukaryota</taxon>
        <taxon>Fungi</taxon>
        <taxon>Dikarya</taxon>
        <taxon>Basidiomycota</taxon>
        <taxon>Agaricomycotina</taxon>
        <taxon>Agaricomycetes</taxon>
        <taxon>Agaricomycetidae</taxon>
        <taxon>Agaricales</taxon>
        <taxon>Marasmiineae</taxon>
        <taxon>Omphalotaceae</taxon>
        <taxon>Marasmiellus</taxon>
    </lineage>
</organism>
<gene>
    <name evidence="2" type="ORF">VKT23_020201</name>
</gene>
<evidence type="ECO:0000313" key="2">
    <source>
        <dbReference type="EMBL" id="KAK7434431.1"/>
    </source>
</evidence>